<evidence type="ECO:0008006" key="7">
    <source>
        <dbReference type="Google" id="ProtNLM"/>
    </source>
</evidence>
<evidence type="ECO:0000256" key="1">
    <source>
        <dbReference type="ARBA" id="ARBA00004123"/>
    </source>
</evidence>
<proteinExistence type="inferred from homology"/>
<dbReference type="GO" id="GO:0003729">
    <property type="term" value="F:mRNA binding"/>
    <property type="evidence" value="ECO:0007669"/>
    <property type="project" value="TreeGrafter"/>
</dbReference>
<dbReference type="PANTHER" id="PTHR13375:SF3">
    <property type="entry name" value="THO COMPLEX SUBUNIT 5 HOMOLOG"/>
    <property type="match status" value="1"/>
</dbReference>
<evidence type="ECO:0000256" key="2">
    <source>
        <dbReference type="ARBA" id="ARBA00008044"/>
    </source>
</evidence>
<feature type="compositionally biased region" description="Basic and acidic residues" evidence="4">
    <location>
        <begin position="1"/>
        <end position="10"/>
    </location>
</feature>
<dbReference type="GO" id="GO:0006406">
    <property type="term" value="P:mRNA export from nucleus"/>
    <property type="evidence" value="ECO:0007669"/>
    <property type="project" value="TreeGrafter"/>
</dbReference>
<comment type="subcellular location">
    <subcellularLocation>
        <location evidence="1">Nucleus</location>
    </subcellularLocation>
</comment>
<dbReference type="PANTHER" id="PTHR13375">
    <property type="entry name" value="FMS INTERACTING PROTEIN"/>
    <property type="match status" value="1"/>
</dbReference>
<dbReference type="AlphaFoldDB" id="A0A835CTK2"/>
<sequence>MGKDNEVDSSKKRKKTSLSGGNNGTFKDSTDMYKAIITFEEEEAMARSSEADSVNFFSSCNMIRESMEKISKLKSNDDDPSAKDEIRELQIQISLEFIELKKLNRMEKFRTKYARDLLSNAKSGVDSRHLQLQNLLYEVMHSKKEVIKCLQFKSKDELIELVSEDEFYNEAPESISRPSITKNNDHQLRLARLEWELTQRKQLSLLCDELTESKKGVGLNIELKQFRLDNLAPQLRTILDASKPLQDSLGIGIDKIHDEHKKASLLPVSLYVLYSKTTAYRDAYDIELNVNVNGDEDEAKRINNQDGIQDSDSDSDNPTLEGAIDETIVHKKRHHRISKEARIEEKKMKILQRHPLSVDIIIYIKNDIKLTLRFYYMMLLKIITVESHLETVINKINDTDDINNTNNILSSESILRSLYDNDMGIESPNPANNYHLSKYNFGKFTTLGIGMPYKWAQNMAGLNFITQNIKNYNNKITTANKLAHYSVENVIKEIKKRIKSRIELYNEIRQLEKGNFINSTVQLMPQKITTYLYKFTSLKDHVIDDNADDDDDNNEESSVNMHYEAVLRHGNNEMIARITIKPDYPKVIPVFKLKINSEVSGGVDDVIRDIEREVNVMWDTTDTTSTTTPPTPPTTISSQIQRLCACFDIYLETENIVTREKIFFHPVKGRSRARPYKYLSIGGGIFTQR</sequence>
<organism evidence="5 6">
    <name type="scientific">Aphidius gifuensis</name>
    <name type="common">Parasitoid wasp</name>
    <dbReference type="NCBI Taxonomy" id="684658"/>
    <lineage>
        <taxon>Eukaryota</taxon>
        <taxon>Metazoa</taxon>
        <taxon>Ecdysozoa</taxon>
        <taxon>Arthropoda</taxon>
        <taxon>Hexapoda</taxon>
        <taxon>Insecta</taxon>
        <taxon>Pterygota</taxon>
        <taxon>Neoptera</taxon>
        <taxon>Endopterygota</taxon>
        <taxon>Hymenoptera</taxon>
        <taxon>Apocrita</taxon>
        <taxon>Ichneumonoidea</taxon>
        <taxon>Braconidae</taxon>
        <taxon>Aphidiinae</taxon>
        <taxon>Aphidius</taxon>
    </lineage>
</organism>
<dbReference type="OrthoDB" id="20582at2759"/>
<reference evidence="5 6" key="1">
    <citation type="submission" date="2020-08" db="EMBL/GenBank/DDBJ databases">
        <title>Aphidius gifuensis genome sequencing and assembly.</title>
        <authorList>
            <person name="Du Z."/>
        </authorList>
    </citation>
    <scope>NUCLEOTIDE SEQUENCE [LARGE SCALE GENOMIC DNA]</scope>
    <source>
        <strain evidence="5">YNYX2018</strain>
        <tissue evidence="5">Adults</tissue>
    </source>
</reference>
<accession>A0A835CTK2</accession>
<dbReference type="InterPro" id="IPR019163">
    <property type="entry name" value="THO_Thoc5"/>
</dbReference>
<dbReference type="EMBL" id="JACMRX010000002">
    <property type="protein sequence ID" value="KAF7995149.1"/>
    <property type="molecule type" value="Genomic_DNA"/>
</dbReference>
<dbReference type="Proteomes" id="UP000639338">
    <property type="component" value="Unassembled WGS sequence"/>
</dbReference>
<keyword evidence="6" id="KW-1185">Reference proteome</keyword>
<feature type="compositionally biased region" description="Polar residues" evidence="4">
    <location>
        <begin position="17"/>
        <end position="27"/>
    </location>
</feature>
<evidence type="ECO:0000256" key="3">
    <source>
        <dbReference type="ARBA" id="ARBA00023242"/>
    </source>
</evidence>
<evidence type="ECO:0000256" key="4">
    <source>
        <dbReference type="SAM" id="MobiDB-lite"/>
    </source>
</evidence>
<comment type="caution">
    <text evidence="5">The sequence shown here is derived from an EMBL/GenBank/DDBJ whole genome shotgun (WGS) entry which is preliminary data.</text>
</comment>
<evidence type="ECO:0000313" key="5">
    <source>
        <dbReference type="EMBL" id="KAF7995149.1"/>
    </source>
</evidence>
<evidence type="ECO:0000313" key="6">
    <source>
        <dbReference type="Proteomes" id="UP000639338"/>
    </source>
</evidence>
<name>A0A835CTK2_APHGI</name>
<dbReference type="GO" id="GO:0000445">
    <property type="term" value="C:THO complex part of transcription export complex"/>
    <property type="evidence" value="ECO:0007669"/>
    <property type="project" value="TreeGrafter"/>
</dbReference>
<gene>
    <name evidence="5" type="ORF">HCN44_004621</name>
</gene>
<feature type="region of interest" description="Disordered" evidence="4">
    <location>
        <begin position="1"/>
        <end position="28"/>
    </location>
</feature>
<dbReference type="Pfam" id="PF09766">
    <property type="entry name" value="FmiP_Thoc5"/>
    <property type="match status" value="1"/>
</dbReference>
<comment type="similarity">
    <text evidence="2">Belongs to the THOC5 family.</text>
</comment>
<keyword evidence="3" id="KW-0539">Nucleus</keyword>
<protein>
    <recommendedName>
        <fullName evidence="7">THO complex subunit 5</fullName>
    </recommendedName>
</protein>